<feature type="domain" description="SUI1" evidence="2">
    <location>
        <begin position="96"/>
        <end position="168"/>
    </location>
</feature>
<dbReference type="PANTHER" id="PTHR12789:SF0">
    <property type="entry name" value="DENSITY-REGULATED PROTEIN"/>
    <property type="match status" value="1"/>
</dbReference>
<name>A0AAV4LML8_BABCB</name>
<dbReference type="InterPro" id="IPR036877">
    <property type="entry name" value="SUI1_dom_sf"/>
</dbReference>
<dbReference type="GO" id="GO:0002188">
    <property type="term" value="P:translation reinitiation"/>
    <property type="evidence" value="ECO:0007669"/>
    <property type="project" value="TreeGrafter"/>
</dbReference>
<keyword evidence="3" id="KW-0396">Initiation factor</keyword>
<dbReference type="InterPro" id="IPR001950">
    <property type="entry name" value="SUI1"/>
</dbReference>
<dbReference type="CDD" id="cd11607">
    <property type="entry name" value="DENR_C"/>
    <property type="match status" value="1"/>
</dbReference>
<organism evidence="3 4">
    <name type="scientific">Babesia caballi</name>
    <dbReference type="NCBI Taxonomy" id="5871"/>
    <lineage>
        <taxon>Eukaryota</taxon>
        <taxon>Sar</taxon>
        <taxon>Alveolata</taxon>
        <taxon>Apicomplexa</taxon>
        <taxon>Aconoidasida</taxon>
        <taxon>Piroplasmida</taxon>
        <taxon>Babesiidae</taxon>
        <taxon>Babesia</taxon>
    </lineage>
</organism>
<evidence type="ECO:0000313" key="4">
    <source>
        <dbReference type="Proteomes" id="UP001497744"/>
    </source>
</evidence>
<dbReference type="InterPro" id="IPR046447">
    <property type="entry name" value="DENR_C"/>
</dbReference>
<dbReference type="PANTHER" id="PTHR12789">
    <property type="entry name" value="DENSITY-REGULATED PROTEIN HOMOLOG"/>
    <property type="match status" value="1"/>
</dbReference>
<sequence>MTKSKADAEATAAEAPADDLESLVPVSVEYCSICGMPFDFCDYGDMWESGECRSECARRYPVIFGTTEEVEEQLSSIAAQTASTPRKKKAEARQEVVVQRNVRSKRKVVTSVTGLQHFGVKLEAAAKLFSKHFASGSGVVKGLPGQMDKVDIQGDVEDQVIELILTHYPEITEDNIARTSAKLK</sequence>
<dbReference type="GO" id="GO:0003743">
    <property type="term" value="F:translation initiation factor activity"/>
    <property type="evidence" value="ECO:0007669"/>
    <property type="project" value="UniProtKB-KW"/>
</dbReference>
<dbReference type="Gene3D" id="3.30.780.10">
    <property type="entry name" value="SUI1-like domain"/>
    <property type="match status" value="1"/>
</dbReference>
<keyword evidence="3" id="KW-0648">Protein biosynthesis</keyword>
<dbReference type="GO" id="GO:0003729">
    <property type="term" value="F:mRNA binding"/>
    <property type="evidence" value="ECO:0007669"/>
    <property type="project" value="TreeGrafter"/>
</dbReference>
<comment type="caution">
    <text evidence="3">The sequence shown here is derived from an EMBL/GenBank/DDBJ whole genome shotgun (WGS) entry which is preliminary data.</text>
</comment>
<dbReference type="SUPFAM" id="SSF55159">
    <property type="entry name" value="eIF1-like"/>
    <property type="match status" value="1"/>
</dbReference>
<evidence type="ECO:0000313" key="3">
    <source>
        <dbReference type="EMBL" id="GIX60792.1"/>
    </source>
</evidence>
<evidence type="ECO:0000259" key="2">
    <source>
        <dbReference type="PROSITE" id="PS50296"/>
    </source>
</evidence>
<dbReference type="Proteomes" id="UP001497744">
    <property type="component" value="Unassembled WGS sequence"/>
</dbReference>
<keyword evidence="4" id="KW-1185">Reference proteome</keyword>
<comment type="similarity">
    <text evidence="1">Belongs to the DENR family.</text>
</comment>
<dbReference type="EMBL" id="BPLF01000001">
    <property type="protein sequence ID" value="GIX60792.1"/>
    <property type="molecule type" value="Genomic_DNA"/>
</dbReference>
<accession>A0AAV4LML8</accession>
<dbReference type="GeneID" id="94192275"/>
<dbReference type="GO" id="GO:0001731">
    <property type="term" value="P:formation of translation preinitiation complex"/>
    <property type="evidence" value="ECO:0007669"/>
    <property type="project" value="TreeGrafter"/>
</dbReference>
<dbReference type="PROSITE" id="PS50296">
    <property type="entry name" value="SUI1"/>
    <property type="match status" value="1"/>
</dbReference>
<dbReference type="RefSeq" id="XP_067712863.1">
    <property type="nucleotide sequence ID" value="XM_067856762.1"/>
</dbReference>
<dbReference type="Pfam" id="PF01253">
    <property type="entry name" value="SUI1"/>
    <property type="match status" value="1"/>
</dbReference>
<dbReference type="InterPro" id="IPR050318">
    <property type="entry name" value="DENR/SUI1_TIF"/>
</dbReference>
<dbReference type="AlphaFoldDB" id="A0AAV4LML8"/>
<evidence type="ECO:0000256" key="1">
    <source>
        <dbReference type="ARBA" id="ARBA00007514"/>
    </source>
</evidence>
<protein>
    <submittedName>
        <fullName evidence="3">Translation initiation factor SUI1, putative</fullName>
    </submittedName>
</protein>
<proteinExistence type="inferred from homology"/>
<reference evidence="3 4" key="1">
    <citation type="submission" date="2021-06" db="EMBL/GenBank/DDBJ databases">
        <title>Genome sequence of Babesia caballi.</title>
        <authorList>
            <person name="Yamagishi J."/>
            <person name="Kidaka T."/>
            <person name="Ochi A."/>
        </authorList>
    </citation>
    <scope>NUCLEOTIDE SEQUENCE [LARGE SCALE GENOMIC DNA]</scope>
    <source>
        <strain evidence="3">USDA-D6B2</strain>
    </source>
</reference>
<gene>
    <name evidence="3" type="ORF">BcabD6B2_02270</name>
</gene>